<reference evidence="7 8" key="1">
    <citation type="submission" date="2024-02" db="EMBL/GenBank/DDBJ databases">
        <title>Seven novel Bacillus-like species.</title>
        <authorList>
            <person name="Liu G."/>
        </authorList>
    </citation>
    <scope>NUCLEOTIDE SEQUENCE [LARGE SCALE GENOMIC DNA]</scope>
    <source>
        <strain evidence="7 8">FJAT-53654</strain>
    </source>
</reference>
<feature type="transmembrane region" description="Helical" evidence="6">
    <location>
        <begin position="50"/>
        <end position="69"/>
    </location>
</feature>
<keyword evidence="5 6" id="KW-0472">Membrane</keyword>
<evidence type="ECO:0000313" key="8">
    <source>
        <dbReference type="Proteomes" id="UP001368328"/>
    </source>
</evidence>
<evidence type="ECO:0000256" key="4">
    <source>
        <dbReference type="ARBA" id="ARBA00022989"/>
    </source>
</evidence>
<evidence type="ECO:0000256" key="3">
    <source>
        <dbReference type="ARBA" id="ARBA00022692"/>
    </source>
</evidence>
<evidence type="ECO:0000256" key="1">
    <source>
        <dbReference type="ARBA" id="ARBA00004651"/>
    </source>
</evidence>
<feature type="transmembrane region" description="Helical" evidence="6">
    <location>
        <begin position="76"/>
        <end position="95"/>
    </location>
</feature>
<dbReference type="RefSeq" id="WP_338785966.1">
    <property type="nucleotide sequence ID" value="NZ_CP147403.1"/>
</dbReference>
<protein>
    <submittedName>
        <fullName evidence="7">YitT family protein</fullName>
    </submittedName>
</protein>
<feature type="transmembrane region" description="Helical" evidence="6">
    <location>
        <begin position="7"/>
        <end position="30"/>
    </location>
</feature>
<dbReference type="InterPro" id="IPR051461">
    <property type="entry name" value="UPF0750_membrane"/>
</dbReference>
<keyword evidence="2" id="KW-1003">Cell membrane</keyword>
<gene>
    <name evidence="7" type="ORF">WCV66_15360</name>
</gene>
<dbReference type="Pfam" id="PF02588">
    <property type="entry name" value="YitT_membrane"/>
    <property type="match status" value="1"/>
</dbReference>
<evidence type="ECO:0000256" key="5">
    <source>
        <dbReference type="ARBA" id="ARBA00023136"/>
    </source>
</evidence>
<accession>A0ABZ2MN88</accession>
<evidence type="ECO:0000256" key="2">
    <source>
        <dbReference type="ARBA" id="ARBA00022475"/>
    </source>
</evidence>
<name>A0ABZ2MN88_9BACI</name>
<feature type="transmembrane region" description="Helical" evidence="6">
    <location>
        <begin position="107"/>
        <end position="137"/>
    </location>
</feature>
<sequence>MNILKKSIILGIAATIQGVSMATFLFPHFIPSGGAASLGVVLNYLLHLPFAFTLWILNASLLVAAVKWLGKSSAIWTMYCVTVTSATINFISPLIEQPISNVILDLIIGSLIFGVGIGILFRMGASSGGMDILALILSKTKGLPPGKTLFWINGSLLVLTGVVVDWTIILYAVVCQFIGTRIIDIIYKLPLKSRELEVVNGYESI</sequence>
<keyword evidence="3 6" id="KW-0812">Transmembrane</keyword>
<dbReference type="PANTHER" id="PTHR33545:SF9">
    <property type="entry name" value="UPF0750 MEMBRANE PROTEIN YITE"/>
    <property type="match status" value="1"/>
</dbReference>
<dbReference type="PANTHER" id="PTHR33545">
    <property type="entry name" value="UPF0750 MEMBRANE PROTEIN YITT-RELATED"/>
    <property type="match status" value="1"/>
</dbReference>
<organism evidence="7 8">
    <name type="scientific">Metabacillus rhizosphaerae</name>
    <dbReference type="NCBI Taxonomy" id="3117747"/>
    <lineage>
        <taxon>Bacteria</taxon>
        <taxon>Bacillati</taxon>
        <taxon>Bacillota</taxon>
        <taxon>Bacilli</taxon>
        <taxon>Bacillales</taxon>
        <taxon>Bacillaceae</taxon>
        <taxon>Metabacillus</taxon>
    </lineage>
</organism>
<feature type="transmembrane region" description="Helical" evidence="6">
    <location>
        <begin position="149"/>
        <end position="174"/>
    </location>
</feature>
<comment type="subcellular location">
    <subcellularLocation>
        <location evidence="1">Cell membrane</location>
        <topology evidence="1">Multi-pass membrane protein</topology>
    </subcellularLocation>
</comment>
<dbReference type="Proteomes" id="UP001368328">
    <property type="component" value="Chromosome"/>
</dbReference>
<keyword evidence="4 6" id="KW-1133">Transmembrane helix</keyword>
<evidence type="ECO:0000313" key="7">
    <source>
        <dbReference type="EMBL" id="WXB86641.1"/>
    </source>
</evidence>
<dbReference type="InterPro" id="IPR003740">
    <property type="entry name" value="YitT"/>
</dbReference>
<dbReference type="EMBL" id="CP147403">
    <property type="protein sequence ID" value="WXB86641.1"/>
    <property type="molecule type" value="Genomic_DNA"/>
</dbReference>
<proteinExistence type="predicted"/>
<evidence type="ECO:0000256" key="6">
    <source>
        <dbReference type="SAM" id="Phobius"/>
    </source>
</evidence>
<keyword evidence="8" id="KW-1185">Reference proteome</keyword>